<evidence type="ECO:0000259" key="8">
    <source>
        <dbReference type="Pfam" id="PF02308"/>
    </source>
</evidence>
<dbReference type="AlphaFoldDB" id="A0A2S9ITD5"/>
<keyword evidence="5 7" id="KW-1133">Transmembrane helix</keyword>
<dbReference type="InterPro" id="IPR049177">
    <property type="entry name" value="MgtC_SapB_SrpB_YhiD_N"/>
</dbReference>
<keyword evidence="7" id="KW-0997">Cell inner membrane</keyword>
<evidence type="ECO:0000256" key="2">
    <source>
        <dbReference type="ARBA" id="ARBA00009298"/>
    </source>
</evidence>
<feature type="domain" description="MgtC/SapB/SrpB/YhiD N-terminal" evidence="8">
    <location>
        <begin position="29"/>
        <end position="157"/>
    </location>
</feature>
<feature type="transmembrane region" description="Helical" evidence="7">
    <location>
        <begin position="134"/>
        <end position="153"/>
    </location>
</feature>
<organism evidence="9 10">
    <name type="scientific">Phyllobacterium phragmitis</name>
    <dbReference type="NCBI Taxonomy" id="2670329"/>
    <lineage>
        <taxon>Bacteria</taxon>
        <taxon>Pseudomonadati</taxon>
        <taxon>Pseudomonadota</taxon>
        <taxon>Alphaproteobacteria</taxon>
        <taxon>Hyphomicrobiales</taxon>
        <taxon>Phyllobacteriaceae</taxon>
        <taxon>Phyllobacterium</taxon>
    </lineage>
</organism>
<feature type="transmembrane region" description="Helical" evidence="7">
    <location>
        <begin position="50"/>
        <end position="68"/>
    </location>
</feature>
<reference evidence="9 10" key="1">
    <citation type="submission" date="2018-02" db="EMBL/GenBank/DDBJ databases">
        <title>The draft genome of Phyllobacterium sp. 1N-3.</title>
        <authorList>
            <person name="Liu L."/>
            <person name="Li L."/>
            <person name="Zhang X."/>
            <person name="Wang T."/>
            <person name="Liang L."/>
        </authorList>
    </citation>
    <scope>NUCLEOTIDE SEQUENCE [LARGE SCALE GENOMIC DNA]</scope>
    <source>
        <strain evidence="9 10">1N-3</strain>
    </source>
</reference>
<proteinExistence type="inferred from homology"/>
<evidence type="ECO:0000256" key="1">
    <source>
        <dbReference type="ARBA" id="ARBA00004651"/>
    </source>
</evidence>
<keyword evidence="3" id="KW-1003">Cell membrane</keyword>
<name>A0A2S9ITD5_9HYPH</name>
<dbReference type="Pfam" id="PF02308">
    <property type="entry name" value="MgtC"/>
    <property type="match status" value="1"/>
</dbReference>
<dbReference type="PANTHER" id="PTHR33778">
    <property type="entry name" value="PROTEIN MGTC"/>
    <property type="match status" value="1"/>
</dbReference>
<keyword evidence="10" id="KW-1185">Reference proteome</keyword>
<gene>
    <name evidence="9" type="ORF">C5748_07920</name>
</gene>
<feature type="transmembrane region" description="Helical" evidence="7">
    <location>
        <begin position="20"/>
        <end position="38"/>
    </location>
</feature>
<dbReference type="RefSeq" id="WP_105741414.1">
    <property type="nucleotide sequence ID" value="NZ_PVBR01000005.1"/>
</dbReference>
<dbReference type="PANTHER" id="PTHR33778:SF1">
    <property type="entry name" value="MAGNESIUM TRANSPORTER YHID-RELATED"/>
    <property type="match status" value="1"/>
</dbReference>
<evidence type="ECO:0000256" key="6">
    <source>
        <dbReference type="ARBA" id="ARBA00023136"/>
    </source>
</evidence>
<protein>
    <recommendedName>
        <fullName evidence="7">Protein MgtC</fullName>
    </recommendedName>
</protein>
<dbReference type="EMBL" id="PVBR01000005">
    <property type="protein sequence ID" value="PRD43792.1"/>
    <property type="molecule type" value="Genomic_DNA"/>
</dbReference>
<dbReference type="GO" id="GO:0005886">
    <property type="term" value="C:plasma membrane"/>
    <property type="evidence" value="ECO:0007669"/>
    <property type="project" value="UniProtKB-SubCell"/>
</dbReference>
<sequence length="162" mass="17310">MENILTDIAADMLPDTAIPYHVILARICGALILVSMIGIDRETRNRPAGLRTHLLVGLAAAVFGILAGEITRAPLYQIEQVRIDPLRVVEAVTAGVAFLAAGLIVFGKGQVHGLTTGAGMWLAAAIGLSTGYGFWIIGFFATAAGAVVLRLLYRVERLLEWK</sequence>
<keyword evidence="6 7" id="KW-0472">Membrane</keyword>
<evidence type="ECO:0000256" key="4">
    <source>
        <dbReference type="ARBA" id="ARBA00022692"/>
    </source>
</evidence>
<comment type="caution">
    <text evidence="9">The sequence shown here is derived from an EMBL/GenBank/DDBJ whole genome shotgun (WGS) entry which is preliminary data.</text>
</comment>
<comment type="subcellular location">
    <subcellularLocation>
        <location evidence="7">Cell inner membrane</location>
        <topology evidence="7">Multi-pass membrane protein</topology>
    </subcellularLocation>
    <subcellularLocation>
        <location evidence="1">Cell membrane</location>
        <topology evidence="1">Multi-pass membrane protein</topology>
    </subcellularLocation>
</comment>
<keyword evidence="4 7" id="KW-0812">Transmembrane</keyword>
<evidence type="ECO:0000256" key="3">
    <source>
        <dbReference type="ARBA" id="ARBA00022475"/>
    </source>
</evidence>
<evidence type="ECO:0000313" key="9">
    <source>
        <dbReference type="EMBL" id="PRD43792.1"/>
    </source>
</evidence>
<evidence type="ECO:0000313" key="10">
    <source>
        <dbReference type="Proteomes" id="UP000239434"/>
    </source>
</evidence>
<dbReference type="Proteomes" id="UP000239434">
    <property type="component" value="Unassembled WGS sequence"/>
</dbReference>
<evidence type="ECO:0000256" key="7">
    <source>
        <dbReference type="RuleBase" id="RU365041"/>
    </source>
</evidence>
<feature type="transmembrane region" description="Helical" evidence="7">
    <location>
        <begin position="88"/>
        <end position="106"/>
    </location>
</feature>
<evidence type="ECO:0000256" key="5">
    <source>
        <dbReference type="ARBA" id="ARBA00022989"/>
    </source>
</evidence>
<dbReference type="PRINTS" id="PR01837">
    <property type="entry name" value="MGTCSAPBPROT"/>
</dbReference>
<comment type="similarity">
    <text evidence="2 7">Belongs to the MgtC/SapB family.</text>
</comment>
<accession>A0A2S9ITD5</accession>
<dbReference type="InterPro" id="IPR003416">
    <property type="entry name" value="MgtC/SapB/SrpB/YhiD_fam"/>
</dbReference>